<accession>V9E8U7</accession>
<dbReference type="HOGENOM" id="CLU_1051576_0_0_1"/>
<evidence type="ECO:0000256" key="1">
    <source>
        <dbReference type="SAM" id="MobiDB-lite"/>
    </source>
</evidence>
<feature type="region of interest" description="Disordered" evidence="1">
    <location>
        <begin position="89"/>
        <end position="117"/>
    </location>
</feature>
<gene>
    <name evidence="2" type="ORF">F443_18168</name>
</gene>
<protein>
    <submittedName>
        <fullName evidence="2">Uncharacterized protein</fullName>
    </submittedName>
</protein>
<feature type="compositionally biased region" description="Basic and acidic residues" evidence="1">
    <location>
        <begin position="170"/>
        <end position="180"/>
    </location>
</feature>
<sequence length="265" mass="29618">MTPDIVIASSIKKMEGGTSGPTHYSFSYCSCLGWLLGGIVDDLAGHSLGHILADVAGHTADVRDDSSATGNSLLHGTVNARLLRLEEGRQEVHVEERRTKSGGHEQPQQEAELEGVVEGDPVQQEVGKDLDEVEAGVHDPVREPLHVVLLVVRLDGLERAVGRVHEAHEVADESRAEAHEQQQQNQSRAARHQVQLLHARGVLRLLQHRELLQVLGPLVHVHLHLLHSFFFSGFFTWVREYARAFFESDYWLDQDRLSRFGTPNR</sequence>
<dbReference type="EMBL" id="ANIZ01003127">
    <property type="protein sequence ID" value="ETI35500.1"/>
    <property type="molecule type" value="Genomic_DNA"/>
</dbReference>
<dbReference type="Proteomes" id="UP000018721">
    <property type="component" value="Unassembled WGS sequence"/>
</dbReference>
<proteinExistence type="predicted"/>
<dbReference type="AlphaFoldDB" id="V9E8U7"/>
<feature type="region of interest" description="Disordered" evidence="1">
    <location>
        <begin position="170"/>
        <end position="191"/>
    </location>
</feature>
<organism evidence="2 3">
    <name type="scientific">Phytophthora nicotianae P1569</name>
    <dbReference type="NCBI Taxonomy" id="1317065"/>
    <lineage>
        <taxon>Eukaryota</taxon>
        <taxon>Sar</taxon>
        <taxon>Stramenopiles</taxon>
        <taxon>Oomycota</taxon>
        <taxon>Peronosporomycetes</taxon>
        <taxon>Peronosporales</taxon>
        <taxon>Peronosporaceae</taxon>
        <taxon>Phytophthora</taxon>
    </lineage>
</organism>
<name>V9E8U7_PHYNI</name>
<keyword evidence="3" id="KW-1185">Reference proteome</keyword>
<evidence type="ECO:0000313" key="2">
    <source>
        <dbReference type="EMBL" id="ETI35500.1"/>
    </source>
</evidence>
<comment type="caution">
    <text evidence="2">The sequence shown here is derived from an EMBL/GenBank/DDBJ whole genome shotgun (WGS) entry which is preliminary data.</text>
</comment>
<reference evidence="2 3" key="1">
    <citation type="submission" date="2013-11" db="EMBL/GenBank/DDBJ databases">
        <title>The Genome Sequence of Phytophthora parasitica P1569.</title>
        <authorList>
            <consortium name="The Broad Institute Genomics Platform"/>
            <person name="Russ C."/>
            <person name="Tyler B."/>
            <person name="Panabieres F."/>
            <person name="Shan W."/>
            <person name="Tripathy S."/>
            <person name="Grunwald N."/>
            <person name="Machado M."/>
            <person name="Johnson C.S."/>
            <person name="Arredondo F."/>
            <person name="Hong C."/>
            <person name="Coffey M."/>
            <person name="Young S.K."/>
            <person name="Zeng Q."/>
            <person name="Gargeya S."/>
            <person name="Fitzgerald M."/>
            <person name="Abouelleil A."/>
            <person name="Alvarado L."/>
            <person name="Chapman S.B."/>
            <person name="Gainer-Dewar J."/>
            <person name="Goldberg J."/>
            <person name="Griggs A."/>
            <person name="Gujja S."/>
            <person name="Hansen M."/>
            <person name="Howarth C."/>
            <person name="Imamovic A."/>
            <person name="Ireland A."/>
            <person name="Larimer J."/>
            <person name="McCowan C."/>
            <person name="Murphy C."/>
            <person name="Pearson M."/>
            <person name="Poon T.W."/>
            <person name="Priest M."/>
            <person name="Roberts A."/>
            <person name="Saif S."/>
            <person name="Shea T."/>
            <person name="Sykes S."/>
            <person name="Wortman J."/>
            <person name="Nusbaum C."/>
            <person name="Birren B."/>
        </authorList>
    </citation>
    <scope>NUCLEOTIDE SEQUENCE [LARGE SCALE GENOMIC DNA]</scope>
    <source>
        <strain evidence="2 3">P1569</strain>
    </source>
</reference>
<evidence type="ECO:0000313" key="3">
    <source>
        <dbReference type="Proteomes" id="UP000018721"/>
    </source>
</evidence>
<feature type="compositionally biased region" description="Basic and acidic residues" evidence="1">
    <location>
        <begin position="89"/>
        <end position="103"/>
    </location>
</feature>